<dbReference type="GO" id="GO:0007166">
    <property type="term" value="P:cell surface receptor signaling pathway"/>
    <property type="evidence" value="ECO:0007669"/>
    <property type="project" value="TreeGrafter"/>
</dbReference>
<gene>
    <name evidence="12" type="ORF">EXN66_Car014085</name>
</gene>
<dbReference type="SMART" id="SM00406">
    <property type="entry name" value="IGv"/>
    <property type="match status" value="3"/>
</dbReference>
<keyword evidence="4" id="KW-0732">Signal</keyword>
<name>A0A6G1Q7M0_CHAAH</name>
<dbReference type="Proteomes" id="UP000503349">
    <property type="component" value="Chromosome 13"/>
</dbReference>
<dbReference type="InterPro" id="IPR013106">
    <property type="entry name" value="Ig_V-set"/>
</dbReference>
<dbReference type="InterPro" id="IPR003598">
    <property type="entry name" value="Ig_sub2"/>
</dbReference>
<dbReference type="GO" id="GO:0009897">
    <property type="term" value="C:external side of plasma membrane"/>
    <property type="evidence" value="ECO:0007669"/>
    <property type="project" value="TreeGrafter"/>
</dbReference>
<dbReference type="AlphaFoldDB" id="A0A6G1Q7M0"/>
<dbReference type="PROSITE" id="PS50835">
    <property type="entry name" value="IG_LIKE"/>
    <property type="match status" value="4"/>
</dbReference>
<sequence length="680" mass="78127">MKMFVEFVIFIHGKRNFLCPTQLTLVDCLQSSGMEAQPLSSEVTAALWLLMKLQKRNIHISDLWEATTVFEAEMGQAAGNIQKMGKVDDLLKNEVSQHVSAVDMYEGDQFVLLPCEFSTLDMNNPTVMWSRSDLSPSTVHQRQQEGDELRNQNQLYSGRTSMMPDALETGDLSLNLTELQLSDSGTYTCSVRDGFGRQWRLTDVQLQVKVYQVEVDSGVESVLLPCETTVCLPVDAKVEWRDRDYRKVHVYQNGSDQPAEQFYCYKGQTEMKRNLLKTGDLSLTLKHPTDRDRGTFTCTVYNREGNILMKKKVELQVRVPQVEVDSGVESVVLLCKTTVHLPEDVRVEWRDSGYRKVHVYQNGSDQPGEQNWSYKGRTEMKTNLVETGDLSLTLKYPTDGEKGTYTCTVYNMEGNILMKKKVELLVRVPQVVEDSGVESVVLQFKTPAHLPEDVKVEWRDNYYRKVYVYQNGSDQPEEQDEEYRQRTEMKRNLLKTGDLSLTLKYPTDRDRRTFTCTVYNMEGNILMKKQVELQVRVAQVEVDSGVESVVLLCKTTVHLPEDVRVDWMDSYYRMVHVYENGSDQPEEQDQSYKDRTEMKKDLLKTGDLSLTLKPPTVGDTGTYVCRVWNKERNILLRKKTVQLRIKVSYAARIQDKDETVDIRNTSSSTDPTPLMAEQSV</sequence>
<feature type="domain" description="Ig-like" evidence="11">
    <location>
        <begin position="220"/>
        <end position="302"/>
    </location>
</feature>
<evidence type="ECO:0000256" key="4">
    <source>
        <dbReference type="ARBA" id="ARBA00022729"/>
    </source>
</evidence>
<evidence type="ECO:0000256" key="7">
    <source>
        <dbReference type="ARBA" id="ARBA00023157"/>
    </source>
</evidence>
<keyword evidence="13" id="KW-1185">Reference proteome</keyword>
<keyword evidence="9" id="KW-0325">Glycoprotein</keyword>
<dbReference type="PANTHER" id="PTHR25466:SF14">
    <property type="entry name" value="BUTYROPHILIN SUBFAMILY 2 MEMBER A2-LIKE-RELATED"/>
    <property type="match status" value="1"/>
</dbReference>
<reference evidence="13" key="2">
    <citation type="submission" date="2019-02" db="EMBL/GenBank/DDBJ databases">
        <title>Opniocepnalus argus Var Kimnra genome.</title>
        <authorList>
            <person name="Zhou C."/>
            <person name="Xiao S."/>
        </authorList>
    </citation>
    <scope>NUCLEOTIDE SEQUENCE [LARGE SCALE GENOMIC DNA]</scope>
</reference>
<evidence type="ECO:0000256" key="10">
    <source>
        <dbReference type="ARBA" id="ARBA00023319"/>
    </source>
</evidence>
<comment type="subcellular location">
    <subcellularLocation>
        <location evidence="1">Cell membrane</location>
        <topology evidence="1">Single-pass type I membrane protein</topology>
    </subcellularLocation>
</comment>
<evidence type="ECO:0000256" key="3">
    <source>
        <dbReference type="ARBA" id="ARBA00022692"/>
    </source>
</evidence>
<evidence type="ECO:0000256" key="2">
    <source>
        <dbReference type="ARBA" id="ARBA00022475"/>
    </source>
</evidence>
<dbReference type="InterPro" id="IPR013783">
    <property type="entry name" value="Ig-like_fold"/>
</dbReference>
<dbReference type="GO" id="GO:0071222">
    <property type="term" value="P:cellular response to lipopolysaccharide"/>
    <property type="evidence" value="ECO:0007669"/>
    <property type="project" value="TreeGrafter"/>
</dbReference>
<dbReference type="SMART" id="SM00409">
    <property type="entry name" value="IG"/>
    <property type="match status" value="5"/>
</dbReference>
<keyword evidence="8" id="KW-0675">Receptor</keyword>
<keyword evidence="6" id="KW-0472">Membrane</keyword>
<dbReference type="SMART" id="SM00408">
    <property type="entry name" value="IGc2"/>
    <property type="match status" value="2"/>
</dbReference>
<organism evidence="12 13">
    <name type="scientific">Channa argus</name>
    <name type="common">Northern snakehead</name>
    <name type="synonym">Ophicephalus argus</name>
    <dbReference type="NCBI Taxonomy" id="215402"/>
    <lineage>
        <taxon>Eukaryota</taxon>
        <taxon>Metazoa</taxon>
        <taxon>Chordata</taxon>
        <taxon>Craniata</taxon>
        <taxon>Vertebrata</taxon>
        <taxon>Euteleostomi</taxon>
        <taxon>Actinopterygii</taxon>
        <taxon>Neopterygii</taxon>
        <taxon>Teleostei</taxon>
        <taxon>Neoteleostei</taxon>
        <taxon>Acanthomorphata</taxon>
        <taxon>Anabantaria</taxon>
        <taxon>Anabantiformes</taxon>
        <taxon>Channoidei</taxon>
        <taxon>Channidae</taxon>
        <taxon>Channa</taxon>
    </lineage>
</organism>
<dbReference type="InterPro" id="IPR007110">
    <property type="entry name" value="Ig-like_dom"/>
</dbReference>
<evidence type="ECO:0000259" key="11">
    <source>
        <dbReference type="PROSITE" id="PS50835"/>
    </source>
</evidence>
<evidence type="ECO:0000256" key="9">
    <source>
        <dbReference type="ARBA" id="ARBA00023180"/>
    </source>
</evidence>
<accession>A0A6G1Q7M0</accession>
<dbReference type="SUPFAM" id="SSF48726">
    <property type="entry name" value="Immunoglobulin"/>
    <property type="match status" value="5"/>
</dbReference>
<keyword evidence="2" id="KW-1003">Cell membrane</keyword>
<proteinExistence type="predicted"/>
<keyword evidence="3" id="KW-0812">Transmembrane</keyword>
<feature type="domain" description="Ig-like" evidence="11">
    <location>
        <begin position="529"/>
        <end position="642"/>
    </location>
</feature>
<dbReference type="InterPro" id="IPR003599">
    <property type="entry name" value="Ig_sub"/>
</dbReference>
<dbReference type="Pfam" id="PF07686">
    <property type="entry name" value="V-set"/>
    <property type="match status" value="2"/>
</dbReference>
<keyword evidence="10" id="KW-0393">Immunoglobulin domain</keyword>
<dbReference type="InterPro" id="IPR051713">
    <property type="entry name" value="T-cell_Activation_Regulation"/>
</dbReference>
<dbReference type="Gene3D" id="2.60.40.10">
    <property type="entry name" value="Immunoglobulins"/>
    <property type="match status" value="5"/>
</dbReference>
<dbReference type="GO" id="GO:0006955">
    <property type="term" value="P:immune response"/>
    <property type="evidence" value="ECO:0007669"/>
    <property type="project" value="TreeGrafter"/>
</dbReference>
<dbReference type="PANTHER" id="PTHR25466">
    <property type="entry name" value="T-LYMPHOCYTE ACTIVATION ANTIGEN"/>
    <property type="match status" value="1"/>
</dbReference>
<keyword evidence="7" id="KW-1015">Disulfide bond</keyword>
<protein>
    <submittedName>
        <fullName evidence="12">Butyrophilin-like protein 2</fullName>
    </submittedName>
</protein>
<evidence type="ECO:0000313" key="13">
    <source>
        <dbReference type="Proteomes" id="UP000503349"/>
    </source>
</evidence>
<feature type="domain" description="Ig-like" evidence="11">
    <location>
        <begin position="93"/>
        <end position="202"/>
    </location>
</feature>
<evidence type="ECO:0000313" key="12">
    <source>
        <dbReference type="EMBL" id="KAF3698404.1"/>
    </source>
</evidence>
<dbReference type="GO" id="GO:0031295">
    <property type="term" value="P:T cell costimulation"/>
    <property type="evidence" value="ECO:0007669"/>
    <property type="project" value="TreeGrafter"/>
</dbReference>
<dbReference type="EMBL" id="CM015724">
    <property type="protein sequence ID" value="KAF3698404.1"/>
    <property type="molecule type" value="Genomic_DNA"/>
</dbReference>
<keyword evidence="5" id="KW-1133">Transmembrane helix</keyword>
<evidence type="ECO:0000256" key="5">
    <source>
        <dbReference type="ARBA" id="ARBA00022989"/>
    </source>
</evidence>
<dbReference type="GO" id="GO:0042130">
    <property type="term" value="P:negative regulation of T cell proliferation"/>
    <property type="evidence" value="ECO:0007669"/>
    <property type="project" value="TreeGrafter"/>
</dbReference>
<reference evidence="12 13" key="1">
    <citation type="submission" date="2019-02" db="EMBL/GenBank/DDBJ databases">
        <title>Opniocepnalus argus genome.</title>
        <authorList>
            <person name="Zhou C."/>
            <person name="Xiao S."/>
        </authorList>
    </citation>
    <scope>NUCLEOTIDE SEQUENCE [LARGE SCALE GENOMIC DNA]</scope>
    <source>
        <strain evidence="12">OARG1902GOOAL</strain>
        <tissue evidence="12">Muscle</tissue>
    </source>
</reference>
<evidence type="ECO:0000256" key="6">
    <source>
        <dbReference type="ARBA" id="ARBA00023136"/>
    </source>
</evidence>
<feature type="domain" description="Ig-like" evidence="11">
    <location>
        <begin position="311"/>
        <end position="423"/>
    </location>
</feature>
<dbReference type="InterPro" id="IPR036179">
    <property type="entry name" value="Ig-like_dom_sf"/>
</dbReference>
<evidence type="ECO:0000256" key="1">
    <source>
        <dbReference type="ARBA" id="ARBA00004251"/>
    </source>
</evidence>
<evidence type="ECO:0000256" key="8">
    <source>
        <dbReference type="ARBA" id="ARBA00023170"/>
    </source>
</evidence>
<dbReference type="GO" id="GO:0042102">
    <property type="term" value="P:positive regulation of T cell proliferation"/>
    <property type="evidence" value="ECO:0007669"/>
    <property type="project" value="TreeGrafter"/>
</dbReference>